<accession>A0A1S6U6Q2</accession>
<feature type="signal peptide" evidence="1">
    <location>
        <begin position="1"/>
        <end position="17"/>
    </location>
</feature>
<dbReference type="RefSeq" id="WP_078423042.1">
    <property type="nucleotide sequence ID" value="NZ_CP017018.1"/>
</dbReference>
<keyword evidence="3" id="KW-1185">Reference proteome</keyword>
<gene>
    <name evidence="2" type="ORF">CPIN18021_0543</name>
</gene>
<dbReference type="EMBL" id="CP017258">
    <property type="protein sequence ID" value="AQW87369.1"/>
    <property type="molecule type" value="Genomic_DNA"/>
</dbReference>
<dbReference type="GeneID" id="56566177"/>
<dbReference type="Proteomes" id="UP000190868">
    <property type="component" value="Chromosome"/>
</dbReference>
<evidence type="ECO:0000256" key="1">
    <source>
        <dbReference type="SAM" id="SignalP"/>
    </source>
</evidence>
<evidence type="ECO:0000313" key="3">
    <source>
        <dbReference type="Proteomes" id="UP000190868"/>
    </source>
</evidence>
<dbReference type="KEGG" id="cpin:CPIN18020_0538"/>
<keyword evidence="1" id="KW-0732">Signal</keyword>
<organism evidence="2 3">
    <name type="scientific">Campylobacter pinnipediorum subsp. caledonicus</name>
    <dbReference type="NCBI Taxonomy" id="1874362"/>
    <lineage>
        <taxon>Bacteria</taxon>
        <taxon>Pseudomonadati</taxon>
        <taxon>Campylobacterota</taxon>
        <taxon>Epsilonproteobacteria</taxon>
        <taxon>Campylobacterales</taxon>
        <taxon>Campylobacteraceae</taxon>
        <taxon>Campylobacter</taxon>
    </lineage>
</organism>
<dbReference type="GO" id="GO:0009055">
    <property type="term" value="F:electron transfer activity"/>
    <property type="evidence" value="ECO:0007669"/>
    <property type="project" value="InterPro"/>
</dbReference>
<evidence type="ECO:0000313" key="2">
    <source>
        <dbReference type="EMBL" id="AQW87369.1"/>
    </source>
</evidence>
<dbReference type="InterPro" id="IPR036909">
    <property type="entry name" value="Cyt_c-like_dom_sf"/>
</dbReference>
<dbReference type="AlphaFoldDB" id="A0A1S6U6Q2"/>
<reference evidence="3" key="1">
    <citation type="submission" date="2016-09" db="EMBL/GenBank/DDBJ databases">
        <title>Comparative genomics of the Campylobacter concisus group.</title>
        <authorList>
            <person name="Miller W.G."/>
            <person name="Yee E."/>
            <person name="Chapman M.H."/>
            <person name="Huynh S."/>
            <person name="Bono J.L."/>
            <person name="On S.L.W."/>
            <person name="StLeger J."/>
            <person name="Foster G."/>
            <person name="Parker C.T."/>
        </authorList>
    </citation>
    <scope>NUCLEOTIDE SEQUENCE [LARGE SCALE GENOMIC DNA]</scope>
    <source>
        <strain evidence="3">RM18021</strain>
    </source>
</reference>
<sequence length="199" mass="22159">MKKSMASILLIACFANAQQGYLSKHVEISKDGNVIGVATTLTPVEIISDNNGVANVKITGFVNENYQEKLVLDPVKYEEYAIFNTDGEKATYEGDINPYIKNSGKIEDDYGEIWLKAEISFDVPKDSVVYDPNPLYAKAKGLYEQTCSACHHLHDTTEFTVGQWPAAIESMESAGYIVLEPSQRDLITKFLQHNAKDIK</sequence>
<feature type="chain" id="PRO_5011983651" evidence="1">
    <location>
        <begin position="18"/>
        <end position="199"/>
    </location>
</feature>
<dbReference type="GO" id="GO:0020037">
    <property type="term" value="F:heme binding"/>
    <property type="evidence" value="ECO:0007669"/>
    <property type="project" value="InterPro"/>
</dbReference>
<name>A0A1S6U6Q2_9BACT</name>
<proteinExistence type="predicted"/>
<dbReference type="Gene3D" id="1.10.760.10">
    <property type="entry name" value="Cytochrome c-like domain"/>
    <property type="match status" value="1"/>
</dbReference>
<protein>
    <submittedName>
        <fullName evidence="2">Molybdopterin-containing oxidoreductase III, DMSO/TMAO/BSO reductase family, monoheme c-type cytochrome</fullName>
    </submittedName>
</protein>